<evidence type="ECO:0000313" key="1">
    <source>
        <dbReference type="EMBL" id="GBR50228.1"/>
    </source>
</evidence>
<organism evidence="1 2">
    <name type="scientific">Neokomagataea thailandica NBRC 106555</name>
    <dbReference type="NCBI Taxonomy" id="1223520"/>
    <lineage>
        <taxon>Bacteria</taxon>
        <taxon>Pseudomonadati</taxon>
        <taxon>Pseudomonadota</taxon>
        <taxon>Alphaproteobacteria</taxon>
        <taxon>Acetobacterales</taxon>
        <taxon>Acetobacteraceae</taxon>
        <taxon>Neokomagataea</taxon>
    </lineage>
</organism>
<comment type="caution">
    <text evidence="1">The sequence shown here is derived from an EMBL/GenBank/DDBJ whole genome shotgun (WGS) entry which is preliminary data.</text>
</comment>
<gene>
    <name evidence="1" type="ORF">AA106555_0133</name>
</gene>
<protein>
    <submittedName>
        <fullName evidence="1">Uncharacterized protein</fullName>
    </submittedName>
</protein>
<keyword evidence="2" id="KW-1185">Reference proteome</keyword>
<dbReference type="EMBL" id="BAQC01000003">
    <property type="protein sequence ID" value="GBR50228.1"/>
    <property type="molecule type" value="Genomic_DNA"/>
</dbReference>
<accession>A0ABQ0QM85</accession>
<name>A0ABQ0QM85_9PROT</name>
<dbReference type="Proteomes" id="UP001062632">
    <property type="component" value="Unassembled WGS sequence"/>
</dbReference>
<reference evidence="1 2" key="1">
    <citation type="submission" date="2013-04" db="EMBL/GenBank/DDBJ databases">
        <title>The genome sequencing project of 58 acetic acid bacteria.</title>
        <authorList>
            <person name="Okamoto-Kainuma A."/>
            <person name="Ishikawa M."/>
            <person name="Umino S."/>
            <person name="Koizumi Y."/>
            <person name="Shiwa Y."/>
            <person name="Yoshikawa H."/>
            <person name="Matsutani M."/>
            <person name="Matsushita K."/>
        </authorList>
    </citation>
    <scope>NUCLEOTIDE SEQUENCE [LARGE SCALE GENOMIC DNA]</scope>
    <source>
        <strain evidence="1 2">NBRC 106555</strain>
    </source>
</reference>
<evidence type="ECO:0000313" key="2">
    <source>
        <dbReference type="Proteomes" id="UP001062632"/>
    </source>
</evidence>
<proteinExistence type="predicted"/>
<sequence length="53" mass="6137">MGNKKVVNGGFVLEMQKLVYSKEKDPIEFLLNILKNVLFKIFKAFWRGGEGYV</sequence>